<evidence type="ECO:0000256" key="6">
    <source>
        <dbReference type="ARBA" id="ARBA00022741"/>
    </source>
</evidence>
<feature type="region of interest" description="Disordered" evidence="10">
    <location>
        <begin position="766"/>
        <end position="803"/>
    </location>
</feature>
<evidence type="ECO:0000256" key="10">
    <source>
        <dbReference type="SAM" id="MobiDB-lite"/>
    </source>
</evidence>
<evidence type="ECO:0000313" key="13">
    <source>
        <dbReference type="EMBL" id="KAF2396588.1"/>
    </source>
</evidence>
<dbReference type="Pfam" id="PF00005">
    <property type="entry name" value="ABC_tran"/>
    <property type="match status" value="2"/>
</dbReference>
<evidence type="ECO:0000256" key="5">
    <source>
        <dbReference type="ARBA" id="ARBA00022737"/>
    </source>
</evidence>
<feature type="transmembrane region" description="Helical" evidence="11">
    <location>
        <begin position="1109"/>
        <end position="1130"/>
    </location>
</feature>
<feature type="transmembrane region" description="Helical" evidence="11">
    <location>
        <begin position="1190"/>
        <end position="1211"/>
    </location>
</feature>
<dbReference type="InterPro" id="IPR003439">
    <property type="entry name" value="ABC_transporter-like_ATP-bd"/>
</dbReference>
<comment type="subcellular location">
    <subcellularLocation>
        <location evidence="1">Membrane</location>
        <topology evidence="1">Multi-pass membrane protein</topology>
    </subcellularLocation>
</comment>
<dbReference type="InterPro" id="IPR013525">
    <property type="entry name" value="ABC2_TM"/>
</dbReference>
<keyword evidence="9 11" id="KW-0472">Membrane</keyword>
<feature type="transmembrane region" description="Helical" evidence="11">
    <location>
        <begin position="1145"/>
        <end position="1170"/>
    </location>
</feature>
<keyword evidence="14" id="KW-1185">Reference proteome</keyword>
<evidence type="ECO:0000259" key="12">
    <source>
        <dbReference type="PROSITE" id="PS50893"/>
    </source>
</evidence>
<feature type="transmembrane region" description="Helical" evidence="11">
    <location>
        <begin position="410"/>
        <end position="431"/>
    </location>
</feature>
<feature type="transmembrane region" description="Helical" evidence="11">
    <location>
        <begin position="1043"/>
        <end position="1067"/>
    </location>
</feature>
<evidence type="ECO:0000256" key="1">
    <source>
        <dbReference type="ARBA" id="ARBA00004141"/>
    </source>
</evidence>
<name>A0A6G1HKJ2_9PEZI</name>
<evidence type="ECO:0000256" key="7">
    <source>
        <dbReference type="ARBA" id="ARBA00022840"/>
    </source>
</evidence>
<keyword evidence="7" id="KW-0067">ATP-binding</keyword>
<organism evidence="13 14">
    <name type="scientific">Trichodelitschia bisporula</name>
    <dbReference type="NCBI Taxonomy" id="703511"/>
    <lineage>
        <taxon>Eukaryota</taxon>
        <taxon>Fungi</taxon>
        <taxon>Dikarya</taxon>
        <taxon>Ascomycota</taxon>
        <taxon>Pezizomycotina</taxon>
        <taxon>Dothideomycetes</taxon>
        <taxon>Dothideomycetes incertae sedis</taxon>
        <taxon>Phaeotrichales</taxon>
        <taxon>Phaeotrichaceae</taxon>
        <taxon>Trichodelitschia</taxon>
    </lineage>
</organism>
<evidence type="ECO:0000313" key="14">
    <source>
        <dbReference type="Proteomes" id="UP000799640"/>
    </source>
</evidence>
<keyword evidence="8 11" id="KW-1133">Transmembrane helix</keyword>
<comment type="similarity">
    <text evidence="2">Belongs to the ABC transporter superfamily. ABCA family.</text>
</comment>
<feature type="transmembrane region" description="Helical" evidence="11">
    <location>
        <begin position="342"/>
        <end position="361"/>
    </location>
</feature>
<feature type="transmembrane region" description="Helical" evidence="11">
    <location>
        <begin position="368"/>
        <end position="390"/>
    </location>
</feature>
<dbReference type="GO" id="GO:0005524">
    <property type="term" value="F:ATP binding"/>
    <property type="evidence" value="ECO:0007669"/>
    <property type="project" value="UniProtKB-KW"/>
</dbReference>
<dbReference type="SUPFAM" id="SSF52540">
    <property type="entry name" value="P-loop containing nucleoside triphosphate hydrolases"/>
    <property type="match status" value="2"/>
</dbReference>
<dbReference type="GO" id="GO:0140359">
    <property type="term" value="F:ABC-type transporter activity"/>
    <property type="evidence" value="ECO:0007669"/>
    <property type="project" value="InterPro"/>
</dbReference>
<feature type="transmembrane region" description="Helical" evidence="11">
    <location>
        <begin position="227"/>
        <end position="248"/>
    </location>
</feature>
<proteinExistence type="inferred from homology"/>
<dbReference type="PANTHER" id="PTHR19229">
    <property type="entry name" value="ATP-BINDING CASSETTE TRANSPORTER SUBFAMILY A ABCA"/>
    <property type="match status" value="1"/>
</dbReference>
<dbReference type="InterPro" id="IPR026082">
    <property type="entry name" value="ABCA"/>
</dbReference>
<evidence type="ECO:0000256" key="3">
    <source>
        <dbReference type="ARBA" id="ARBA00022448"/>
    </source>
</evidence>
<dbReference type="PROSITE" id="PS50893">
    <property type="entry name" value="ABC_TRANSPORTER_2"/>
    <property type="match status" value="2"/>
</dbReference>
<feature type="transmembrane region" description="Helical" evidence="11">
    <location>
        <begin position="281"/>
        <end position="302"/>
    </location>
</feature>
<dbReference type="Proteomes" id="UP000799640">
    <property type="component" value="Unassembled WGS sequence"/>
</dbReference>
<feature type="transmembrane region" description="Helical" evidence="11">
    <location>
        <begin position="29"/>
        <end position="51"/>
    </location>
</feature>
<dbReference type="InterPro" id="IPR027417">
    <property type="entry name" value="P-loop_NTPase"/>
</dbReference>
<feature type="region of interest" description="Disordered" evidence="10">
    <location>
        <begin position="1537"/>
        <end position="1556"/>
    </location>
</feature>
<feature type="domain" description="ABC transporter" evidence="12">
    <location>
        <begin position="462"/>
        <end position="698"/>
    </location>
</feature>
<dbReference type="Gene3D" id="3.40.50.300">
    <property type="entry name" value="P-loop containing nucleotide triphosphate hydrolases"/>
    <property type="match status" value="2"/>
</dbReference>
<feature type="compositionally biased region" description="Acidic residues" evidence="10">
    <location>
        <begin position="1539"/>
        <end position="1548"/>
    </location>
</feature>
<dbReference type="GO" id="GO:0016020">
    <property type="term" value="C:membrane"/>
    <property type="evidence" value="ECO:0007669"/>
    <property type="project" value="UniProtKB-SubCell"/>
</dbReference>
<evidence type="ECO:0000256" key="2">
    <source>
        <dbReference type="ARBA" id="ARBA00008869"/>
    </source>
</evidence>
<dbReference type="CDD" id="cd03263">
    <property type="entry name" value="ABC_subfamily_A"/>
    <property type="match status" value="2"/>
</dbReference>
<accession>A0A6G1HKJ2</accession>
<feature type="domain" description="ABC transporter" evidence="12">
    <location>
        <begin position="1257"/>
        <end position="1490"/>
    </location>
</feature>
<dbReference type="PROSITE" id="PS00211">
    <property type="entry name" value="ABC_TRANSPORTER_1"/>
    <property type="match status" value="2"/>
</dbReference>
<dbReference type="SMART" id="SM00382">
    <property type="entry name" value="AAA"/>
    <property type="match status" value="2"/>
</dbReference>
<evidence type="ECO:0000256" key="9">
    <source>
        <dbReference type="ARBA" id="ARBA00023136"/>
    </source>
</evidence>
<gene>
    <name evidence="13" type="ORF">EJ06DRAFT_226208</name>
</gene>
<dbReference type="FunFam" id="3.40.50.300:FF:001345">
    <property type="entry name" value="Related to ABC transporter"/>
    <property type="match status" value="1"/>
</dbReference>
<dbReference type="InterPro" id="IPR003593">
    <property type="entry name" value="AAA+_ATPase"/>
</dbReference>
<reference evidence="13" key="1">
    <citation type="journal article" date="2020" name="Stud. Mycol.">
        <title>101 Dothideomycetes genomes: a test case for predicting lifestyles and emergence of pathogens.</title>
        <authorList>
            <person name="Haridas S."/>
            <person name="Albert R."/>
            <person name="Binder M."/>
            <person name="Bloem J."/>
            <person name="Labutti K."/>
            <person name="Salamov A."/>
            <person name="Andreopoulos B."/>
            <person name="Baker S."/>
            <person name="Barry K."/>
            <person name="Bills G."/>
            <person name="Bluhm B."/>
            <person name="Cannon C."/>
            <person name="Castanera R."/>
            <person name="Culley D."/>
            <person name="Daum C."/>
            <person name="Ezra D."/>
            <person name="Gonzalez J."/>
            <person name="Henrissat B."/>
            <person name="Kuo A."/>
            <person name="Liang C."/>
            <person name="Lipzen A."/>
            <person name="Lutzoni F."/>
            <person name="Magnuson J."/>
            <person name="Mondo S."/>
            <person name="Nolan M."/>
            <person name="Ohm R."/>
            <person name="Pangilinan J."/>
            <person name="Park H.-J."/>
            <person name="Ramirez L."/>
            <person name="Alfaro M."/>
            <person name="Sun H."/>
            <person name="Tritt A."/>
            <person name="Yoshinaga Y."/>
            <person name="Zwiers L.-H."/>
            <person name="Turgeon B."/>
            <person name="Goodwin S."/>
            <person name="Spatafora J."/>
            <person name="Crous P."/>
            <person name="Grigoriev I."/>
        </authorList>
    </citation>
    <scope>NUCLEOTIDE SEQUENCE</scope>
    <source>
        <strain evidence="13">CBS 262.69</strain>
    </source>
</reference>
<evidence type="ECO:0000256" key="11">
    <source>
        <dbReference type="SAM" id="Phobius"/>
    </source>
</evidence>
<feature type="transmembrane region" description="Helical" evidence="11">
    <location>
        <begin position="314"/>
        <end position="336"/>
    </location>
</feature>
<dbReference type="Pfam" id="PF12698">
    <property type="entry name" value="ABC2_membrane_3"/>
    <property type="match status" value="1"/>
</dbReference>
<dbReference type="GO" id="GO:0016887">
    <property type="term" value="F:ATP hydrolysis activity"/>
    <property type="evidence" value="ECO:0007669"/>
    <property type="project" value="InterPro"/>
</dbReference>
<evidence type="ECO:0000256" key="4">
    <source>
        <dbReference type="ARBA" id="ARBA00022692"/>
    </source>
</evidence>
<keyword evidence="3" id="KW-0813">Transport</keyword>
<feature type="transmembrane region" description="Helical" evidence="11">
    <location>
        <begin position="1002"/>
        <end position="1022"/>
    </location>
</feature>
<sequence length="1616" mass="176977">MELAWRQIRTLVRKDLLIILNVRAVNATIWRAFVAPIIIAIYISVILRVYFPTATYGIGAPHDVRSLVDGMRLASSGRSTLVLVHNNHVGGDIERVINAVAAPPRTAGHNVTVVATEDDLRAICRSQLQGVTKCYGAVVFHSSPLEGGRWSYTLRADVALGVQVNVEKADNDVQVYHLPLQRAVDAAIADLNVMGTSTRLPTVKQYPYTSKTKQGYRDSLTLNIVKANYNFAAIIWYLGFIGVTYQLVGRMALEREIEMADLLESMMPNLRRWEPQVIRLVSHHIAFSITYGPSWIMMALIAKGGLFKKTSAGIVLIGFILTGAALVSFSLLHAAFYRRAQLSGIISVLITLILGIVAQITSKWMSSGAIAVLSVLFTPMTFVNFMIGISRSEYKQVPASLVKPIVTNPWGLPLIVLWVAFIIQIIVYPILAAIVERTLHGTAGTRPGRNTIYTESSLAHPVRVDHFTKTYYPNWFARYILPLFGQKSETVHAVKDLSLAAGHGQVMVLIGANGCGKSTTLNAIAGLSNITGGSIAIDGTGGIGLCPQKNVLWDSLTVQQHANIFAALKSRERANVKTHAIELIEKCDLMDKAKSISSSLSGGQKRKLQLLVMLAGGSRVCCVDEVSGGLDPLSRRRVWDILLAERGDRTIILTTHFLDEAEFLADHLIIMAAGQIRTAGSISELKNKLGDGFRVVTTATATSNHNLEDHRKFEEVHRVDTSAEVLELVSKLQAEGHKDIQVNGPTIEEIFLKYADVESELEEDDAHIPLNSIRSTQKAPHEHIKEKDSSLGDGSNGEIRAPDTKHLGSYQQTLILFRKRLTILRRNALPYVIVLLFPIIATALISMLLKDVTNPGCSLADQVSIAKTANFSDDIHPLLVVGPVSALSGQSLQLFVNSLPNVTFGSGNTTGVLQAVHPVNTLPEFNQFVSQNYANVTPGGIFLGGNGADPTFAYLSDVGKGTYASIVIQNALNVLLTNTSIQVQYSIFDFPWPSDTDKTLQFTFYFSLVMAAFPAFFALYPARERLGNVKALQYSNGVRPFPLWMAHLCFDWMFVVLISALSVIILAASTSAAWFGIGYLFVVFSLYGIASTLLAYLLSFIAKSQLSAFAFAAGGQAFMVVMYLTAYMTITANGNPENYESEILIAHWTIGIISPAAQLVRAVLVGLNLFSVLCSGSPPTKATYPGGMTLYGGPVLYLIVQSALLFAFLVWCDHRLTLGHFGRKRTPPPDGEDQPSTAVEPEVAAEVTRAMTSSDGLRALHITKEFRTLAHGRMTAVDDLTFGVKQGEVFALVGPNGAGKSTTISLLRGEIQPSGGESQLFIREISVLANRREARAHLGVCPQFDAVDQMTVQEHLRLYARIRGVRDVDAVVEAMIQAVGLGAFKTRMAGKLSGGNKRKLSLAIAVVGDPEVVLLDEPSSCMDPLAKRKMWRTLAKFRPGRSILLTTHSMEEADALADRVGVLAKHLLDIGSTSQLRKKYGHGFHVHMVLASAPGSSEDEMRAVADWVLRMLPGAEVEGRPYHGQMRFNVPARGRIGEGEEVEGSEVEGQEKESERERDISALFALMEGHKRELGIEFYSVLPSTFDEVFLKVVARHQVGEEELPPRKRKWWLRRR</sequence>
<feature type="transmembrane region" description="Helical" evidence="11">
    <location>
        <begin position="1073"/>
        <end position="1097"/>
    </location>
</feature>
<dbReference type="PANTHER" id="PTHR19229:SF36">
    <property type="entry name" value="ATP-BINDING CASSETTE SUB-FAMILY A MEMBER 2"/>
    <property type="match status" value="1"/>
</dbReference>
<keyword evidence="4 11" id="KW-0812">Transmembrane</keyword>
<dbReference type="GO" id="GO:0005319">
    <property type="term" value="F:lipid transporter activity"/>
    <property type="evidence" value="ECO:0007669"/>
    <property type="project" value="TreeGrafter"/>
</dbReference>
<dbReference type="OrthoDB" id="8061355at2759"/>
<keyword evidence="5" id="KW-0677">Repeat</keyword>
<keyword evidence="6" id="KW-0547">Nucleotide-binding</keyword>
<evidence type="ECO:0000256" key="8">
    <source>
        <dbReference type="ARBA" id="ARBA00022989"/>
    </source>
</evidence>
<feature type="compositionally biased region" description="Basic and acidic residues" evidence="10">
    <location>
        <begin position="779"/>
        <end position="790"/>
    </location>
</feature>
<dbReference type="InterPro" id="IPR017871">
    <property type="entry name" value="ABC_transporter-like_CS"/>
</dbReference>
<feature type="transmembrane region" description="Helical" evidence="11">
    <location>
        <begin position="828"/>
        <end position="849"/>
    </location>
</feature>
<protein>
    <submittedName>
        <fullName evidence="13">ABC transporter</fullName>
    </submittedName>
</protein>
<dbReference type="EMBL" id="ML996706">
    <property type="protein sequence ID" value="KAF2396588.1"/>
    <property type="molecule type" value="Genomic_DNA"/>
</dbReference>